<accession>A0A0A0NVR9</accession>
<dbReference type="SUPFAM" id="SSF51658">
    <property type="entry name" value="Xylose isomerase-like"/>
    <property type="match status" value="1"/>
</dbReference>
<organism evidence="2 3">
    <name type="scientific">Streptomyces rapamycinicus (strain ATCC 29253 / DSM 41530 / NRRL 5491 / AYB-994)</name>
    <name type="common">Streptomyces hygroscopicus (strain ATCC 29253)</name>
    <dbReference type="NCBI Taxonomy" id="1343740"/>
    <lineage>
        <taxon>Bacteria</taxon>
        <taxon>Bacillati</taxon>
        <taxon>Actinomycetota</taxon>
        <taxon>Actinomycetes</taxon>
        <taxon>Kitasatosporales</taxon>
        <taxon>Streptomycetaceae</taxon>
        <taxon>Streptomyces</taxon>
        <taxon>Streptomyces violaceusniger group</taxon>
    </lineage>
</organism>
<proteinExistence type="predicted"/>
<evidence type="ECO:0000313" key="2">
    <source>
        <dbReference type="EMBL" id="RLV77647.1"/>
    </source>
</evidence>
<dbReference type="KEGG" id="src:M271_38880"/>
<protein>
    <recommendedName>
        <fullName evidence="1">Xylose isomerase-like TIM barrel domain-containing protein</fullName>
    </recommendedName>
</protein>
<dbReference type="HOGENOM" id="CLU_879624_0_0_11"/>
<dbReference type="PANTHER" id="PTHR12110:SF41">
    <property type="entry name" value="INOSOSE DEHYDRATASE"/>
    <property type="match status" value="1"/>
</dbReference>
<dbReference type="InterPro" id="IPR013022">
    <property type="entry name" value="Xyl_isomerase-like_TIM-brl"/>
</dbReference>
<gene>
    <name evidence="2" type="ORF">D3C57_104720</name>
</gene>
<evidence type="ECO:0000313" key="3">
    <source>
        <dbReference type="Proteomes" id="UP000281594"/>
    </source>
</evidence>
<dbReference type="EMBL" id="QYCY01000001">
    <property type="protein sequence ID" value="RLV77647.1"/>
    <property type="molecule type" value="Genomic_DNA"/>
</dbReference>
<sequence length="322" mass="35304">MSDQQSAPRFGADLITFYDPAFWQVADDRQLAATATERPEWFWTRLLDSAVEAGLSALELTFPPGDWRTALAAFGSTEGFRKELEVRGLSVLSGFFVDISSQPSLAATDWPALTQQALEYAEFLASMGCSTMVAGLPMRTTRDAVPPLFVDLDYATALGGHLNEIAAATLRASGVRLALHTEAHSVFWTPRDIDLFMLATDPLYVSFCPDTGHIRMAGSEPASVAERHTDRITIAHWKDASGTAPFDIPIDEHLHHDHQNYFRRVGAGSVDWPAWAALMSRTGLRDDVLLEVDAVPDPVAELTAARTHIQDSLLPFLYGSTS</sequence>
<name>A0A0A0NVR9_STRRN</name>
<dbReference type="InterPro" id="IPR050312">
    <property type="entry name" value="IolE/XylAMocC-like"/>
</dbReference>
<reference evidence="2 3" key="1">
    <citation type="journal article" date="2018" name="J. Biol. Chem.">
        <title>Discovery of the actinoplanic acid pathway in Streptomyces rapamycinicus reveals a genetically conserved synergism with rapamycin.</title>
        <authorList>
            <person name="Mrak P."/>
            <person name="Krastel P."/>
            <person name="Pivk Lukancic P."/>
            <person name="Tao J."/>
            <person name="Pistorius D."/>
            <person name="Moore C.M."/>
        </authorList>
    </citation>
    <scope>NUCLEOTIDE SEQUENCE [LARGE SCALE GENOMIC DNA]</scope>
    <source>
        <strain evidence="2 3">NRRL 5491</strain>
    </source>
</reference>
<dbReference type="PANTHER" id="PTHR12110">
    <property type="entry name" value="HYDROXYPYRUVATE ISOMERASE"/>
    <property type="match status" value="1"/>
</dbReference>
<comment type="caution">
    <text evidence="2">The sequence shown here is derived from an EMBL/GenBank/DDBJ whole genome shotgun (WGS) entry which is preliminary data.</text>
</comment>
<dbReference type="STRING" id="1343740.M271_38880"/>
<evidence type="ECO:0000259" key="1">
    <source>
        <dbReference type="Pfam" id="PF01261"/>
    </source>
</evidence>
<dbReference type="Proteomes" id="UP000281594">
    <property type="component" value="Unassembled WGS sequence"/>
</dbReference>
<dbReference type="AlphaFoldDB" id="A0A0A0NVR9"/>
<dbReference type="Pfam" id="PF01261">
    <property type="entry name" value="AP_endonuc_2"/>
    <property type="match status" value="1"/>
</dbReference>
<dbReference type="InterPro" id="IPR036237">
    <property type="entry name" value="Xyl_isomerase-like_sf"/>
</dbReference>
<dbReference type="eggNOG" id="COG1082">
    <property type="taxonomic scope" value="Bacteria"/>
</dbReference>
<dbReference type="Gene3D" id="3.20.20.150">
    <property type="entry name" value="Divalent-metal-dependent TIM barrel enzymes"/>
    <property type="match status" value="1"/>
</dbReference>
<feature type="domain" description="Xylose isomerase-like TIM barrel" evidence="1">
    <location>
        <begin position="48"/>
        <end position="296"/>
    </location>
</feature>
<dbReference type="RefSeq" id="WP_020872650.1">
    <property type="nucleotide sequence ID" value="NC_022785.1"/>
</dbReference>